<proteinExistence type="predicted"/>
<dbReference type="Proteomes" id="UP000324611">
    <property type="component" value="Unassembled WGS sequence"/>
</dbReference>
<evidence type="ECO:0008006" key="3">
    <source>
        <dbReference type="Google" id="ProtNLM"/>
    </source>
</evidence>
<keyword evidence="2" id="KW-1185">Reference proteome</keyword>
<dbReference type="RefSeq" id="WP_149841496.1">
    <property type="nucleotide sequence ID" value="NZ_VUOC01000004.1"/>
</dbReference>
<reference evidence="1 2" key="2">
    <citation type="submission" date="2019-09" db="EMBL/GenBank/DDBJ databases">
        <authorList>
            <person name="Jin C."/>
        </authorList>
    </citation>
    <scope>NUCLEOTIDE SEQUENCE [LARGE SCALE GENOMIC DNA]</scope>
    <source>
        <strain evidence="1 2">BN140078</strain>
    </source>
</reference>
<evidence type="ECO:0000313" key="1">
    <source>
        <dbReference type="EMBL" id="KAA2240318.1"/>
    </source>
</evidence>
<name>A0A5B2VNM7_9BACT</name>
<evidence type="ECO:0000313" key="2">
    <source>
        <dbReference type="Proteomes" id="UP000324611"/>
    </source>
</evidence>
<sequence length="300" mass="33730">MGILQHTLTDPIIIDGPAANVVHNERARFLRNGLAIISFNILEDFFKQRIGEVLQHVATSPVQFQRLPVKIQEATLLSSLAGIQKIADRMRKNGEDWRTFIQTEANKLSSSAAMPYLLSSYGMGYKNSNLSEEEIASFLGAFQVEGAWQGIEQVTNLIGCSVISAKTQFVNAANRRHAAAHDPNVQTPLTDIKDFANCVKSIALGFDFLISQAAHYLKNNHLPYINATAKIRPTDLHIRFIRKIRSTSYQEMDKNNRSVIKIHTDEATAVASLRSRRNYTKDMIVVVDYPSYVESWYTSL</sequence>
<organism evidence="1 2">
    <name type="scientific">Chitinophaga agrisoli</name>
    <dbReference type="NCBI Taxonomy" id="2607653"/>
    <lineage>
        <taxon>Bacteria</taxon>
        <taxon>Pseudomonadati</taxon>
        <taxon>Bacteroidota</taxon>
        <taxon>Chitinophagia</taxon>
        <taxon>Chitinophagales</taxon>
        <taxon>Chitinophagaceae</taxon>
        <taxon>Chitinophaga</taxon>
    </lineage>
</organism>
<accession>A0A5B2VNM7</accession>
<gene>
    <name evidence="1" type="ORF">F0L74_29600</name>
</gene>
<dbReference type="EMBL" id="VUOC01000004">
    <property type="protein sequence ID" value="KAA2240318.1"/>
    <property type="molecule type" value="Genomic_DNA"/>
</dbReference>
<reference evidence="1 2" key="1">
    <citation type="submission" date="2019-09" db="EMBL/GenBank/DDBJ databases">
        <title>Chitinophaga ginsengihumi sp. nov., isolated from soil of ginseng rhizosphere.</title>
        <authorList>
            <person name="Lee J."/>
        </authorList>
    </citation>
    <scope>NUCLEOTIDE SEQUENCE [LARGE SCALE GENOMIC DNA]</scope>
    <source>
        <strain evidence="1 2">BN140078</strain>
    </source>
</reference>
<protein>
    <recommendedName>
        <fullName evidence="3">RiboL-PSP-HEPN domain-containing protein</fullName>
    </recommendedName>
</protein>
<comment type="caution">
    <text evidence="1">The sequence shown here is derived from an EMBL/GenBank/DDBJ whole genome shotgun (WGS) entry which is preliminary data.</text>
</comment>
<dbReference type="AlphaFoldDB" id="A0A5B2VNM7"/>